<reference evidence="1" key="1">
    <citation type="submission" date="2009-11" db="EMBL/GenBank/DDBJ databases">
        <authorList>
            <consortium name="The Broad Institute Genome Sequencing Platform"/>
            <person name="Ward D."/>
            <person name="Feldgarden M."/>
            <person name="Earl A."/>
            <person name="Young S.K."/>
            <person name="Zeng Q."/>
            <person name="Koehrsen M."/>
            <person name="Alvarado L."/>
            <person name="Berlin A."/>
            <person name="Bochicchio J."/>
            <person name="Borenstein D."/>
            <person name="Chapman S.B."/>
            <person name="Chen Z."/>
            <person name="Engels R."/>
            <person name="Freedman E."/>
            <person name="Gellesch M."/>
            <person name="Goldberg J."/>
            <person name="Griggs A."/>
            <person name="Gujja S."/>
            <person name="Heilman E."/>
            <person name="Heiman D."/>
            <person name="Hepburn T."/>
            <person name="Howarth C."/>
            <person name="Jen D."/>
            <person name="Larson L."/>
            <person name="Lewis B."/>
            <person name="Mehta T."/>
            <person name="Park D."/>
            <person name="Pearson M."/>
            <person name="Roberts A."/>
            <person name="Saif S."/>
            <person name="Shea T."/>
            <person name="Shenoy N."/>
            <person name="Sisk P."/>
            <person name="Stolte C."/>
            <person name="Sykes S."/>
            <person name="Thomson T."/>
            <person name="Walk T."/>
            <person name="White J."/>
            <person name="Yandava C."/>
            <person name="Izard J."/>
            <person name="Baranova O.V."/>
            <person name="Blanton J.M."/>
            <person name="Tanner A.C."/>
            <person name="Dewhirst F.E."/>
            <person name="Haas B."/>
            <person name="Nusbaum C."/>
            <person name="Birren B."/>
        </authorList>
    </citation>
    <scope>NUCLEOTIDE SEQUENCE [LARGE SCALE GENOMIC DNA]</scope>
    <source>
        <strain evidence="1">1-1 BBBD Race 1</strain>
    </source>
</reference>
<sequence length="128" mass="14145">MTKRVRESKNALIKSEMESISGAINTVLENSKSLVGEFSKIASALTNQRPSNPSTSAITPSEATVLDVALQECADQYLGQVLNETYVEFASVLENKSKARTFLSLCRTSNDEVCQLWLEKKVEEAKKK</sequence>
<reference evidence="2 3" key="3">
    <citation type="journal article" date="2017" name="G3 (Bethesda)">
        <title>Comparative analysis highlights variable genome content of wheat rusts and divergence of the mating loci.</title>
        <authorList>
            <person name="Cuomo C.A."/>
            <person name="Bakkeren G."/>
            <person name="Khalil H.B."/>
            <person name="Panwar V."/>
            <person name="Joly D."/>
            <person name="Linning R."/>
            <person name="Sakthikumar S."/>
            <person name="Song X."/>
            <person name="Adiconis X."/>
            <person name="Fan L."/>
            <person name="Goldberg J.M."/>
            <person name="Levin J.Z."/>
            <person name="Young S."/>
            <person name="Zeng Q."/>
            <person name="Anikster Y."/>
            <person name="Bruce M."/>
            <person name="Wang M."/>
            <person name="Yin C."/>
            <person name="McCallum B."/>
            <person name="Szabo L.J."/>
            <person name="Hulbert S."/>
            <person name="Chen X."/>
            <person name="Fellers J.P."/>
        </authorList>
    </citation>
    <scope>NUCLEOTIDE SEQUENCE</scope>
    <source>
        <strain evidence="3">Isolate 1-1 / race 1 (BBBD)</strain>
        <strain evidence="2">isolate 1-1 / race 1 (BBBD)</strain>
    </source>
</reference>
<evidence type="ECO:0000313" key="2">
    <source>
        <dbReference type="EnsemblFungi" id="PTTG_26091-t43_1-p1"/>
    </source>
</evidence>
<reference evidence="2" key="4">
    <citation type="submission" date="2025-05" db="UniProtKB">
        <authorList>
            <consortium name="EnsemblFungi"/>
        </authorList>
    </citation>
    <scope>IDENTIFICATION</scope>
    <source>
        <strain evidence="2">isolate 1-1 / race 1 (BBBD)</strain>
    </source>
</reference>
<keyword evidence="3" id="KW-1185">Reference proteome</keyword>
<evidence type="ECO:0000313" key="3">
    <source>
        <dbReference type="Proteomes" id="UP000005240"/>
    </source>
</evidence>
<accession>A0A180GYA5</accession>
<dbReference type="Proteomes" id="UP000005240">
    <property type="component" value="Unassembled WGS sequence"/>
</dbReference>
<organism evidence="1">
    <name type="scientific">Puccinia triticina (isolate 1-1 / race 1 (BBBD))</name>
    <name type="common">Brown leaf rust fungus</name>
    <dbReference type="NCBI Taxonomy" id="630390"/>
    <lineage>
        <taxon>Eukaryota</taxon>
        <taxon>Fungi</taxon>
        <taxon>Dikarya</taxon>
        <taxon>Basidiomycota</taxon>
        <taxon>Pucciniomycotina</taxon>
        <taxon>Pucciniomycetes</taxon>
        <taxon>Pucciniales</taxon>
        <taxon>Pucciniaceae</taxon>
        <taxon>Puccinia</taxon>
    </lineage>
</organism>
<reference evidence="1" key="2">
    <citation type="submission" date="2016-05" db="EMBL/GenBank/DDBJ databases">
        <title>Comparative analysis highlights variable genome content of wheat rusts and divergence of the mating loci.</title>
        <authorList>
            <person name="Cuomo C.A."/>
            <person name="Bakkeren G."/>
            <person name="Szabo L."/>
            <person name="Khalil H."/>
            <person name="Joly D."/>
            <person name="Goldberg J."/>
            <person name="Young S."/>
            <person name="Zeng Q."/>
            <person name="Fellers J."/>
        </authorList>
    </citation>
    <scope>NUCLEOTIDE SEQUENCE [LARGE SCALE GENOMIC DNA]</scope>
    <source>
        <strain evidence="1">1-1 BBBD Race 1</strain>
    </source>
</reference>
<evidence type="ECO:0000313" key="1">
    <source>
        <dbReference type="EMBL" id="OAV97242.1"/>
    </source>
</evidence>
<gene>
    <name evidence="1" type="ORF">PTTG_26091</name>
</gene>
<dbReference type="AlphaFoldDB" id="A0A180GYA5"/>
<dbReference type="VEuPathDB" id="FungiDB:PTTG_26091"/>
<protein>
    <submittedName>
        <fullName evidence="1 2">Uncharacterized protein</fullName>
    </submittedName>
</protein>
<proteinExistence type="predicted"/>
<dbReference type="EnsemblFungi" id="PTTG_26091-t43_1">
    <property type="protein sequence ID" value="PTTG_26091-t43_1-p1"/>
    <property type="gene ID" value="PTTG_26091"/>
</dbReference>
<name>A0A180GYA5_PUCT1</name>
<dbReference type="OrthoDB" id="76215at2759"/>
<dbReference type="EMBL" id="ADAS02000014">
    <property type="protein sequence ID" value="OAV97242.1"/>
    <property type="molecule type" value="Genomic_DNA"/>
</dbReference>